<dbReference type="InterPro" id="IPR007837">
    <property type="entry name" value="DinB"/>
</dbReference>
<proteinExistence type="inferred from homology"/>
<sequence length="167" mass="18715">MFQTVKGFLRVWEYETAVTGRLLAQLTDGALRQPMAPGQWDLGGVAWHLVTAVQAMTACTALRFAAPEHGKPVPESARLIVGQYNQMATSFAEALRVQWQDEDLLRVIDFFGQQMRIGNLLFFLLQHQTHHRGQLTVLMRQAGLPVPGVYGPSKEEWAARGMQDPNL</sequence>
<dbReference type="Gene3D" id="1.20.120.450">
    <property type="entry name" value="dinb family like domain"/>
    <property type="match status" value="1"/>
</dbReference>
<evidence type="ECO:0000256" key="3">
    <source>
        <dbReference type="PIRSR" id="PIRSR607837-1"/>
    </source>
</evidence>
<protein>
    <submittedName>
        <fullName evidence="4">DinB family protein</fullName>
    </submittedName>
</protein>
<dbReference type="Proteomes" id="UP001156102">
    <property type="component" value="Unassembled WGS sequence"/>
</dbReference>
<dbReference type="EMBL" id="JANCLT010000003">
    <property type="protein sequence ID" value="MCP8968582.1"/>
    <property type="molecule type" value="Genomic_DNA"/>
</dbReference>
<comment type="caution">
    <text evidence="4">The sequence shown here is derived from an EMBL/GenBank/DDBJ whole genome shotgun (WGS) entry which is preliminary data.</text>
</comment>
<evidence type="ECO:0000256" key="1">
    <source>
        <dbReference type="ARBA" id="ARBA00008635"/>
    </source>
</evidence>
<evidence type="ECO:0000313" key="4">
    <source>
        <dbReference type="EMBL" id="MCP8968582.1"/>
    </source>
</evidence>
<comment type="similarity">
    <text evidence="1">Belongs to the DinB family.</text>
</comment>
<gene>
    <name evidence="4" type="ORF">NK662_08515</name>
</gene>
<organism evidence="4 5">
    <name type="scientific">Ectobacillus ponti</name>
    <dbReference type="NCBI Taxonomy" id="2961894"/>
    <lineage>
        <taxon>Bacteria</taxon>
        <taxon>Bacillati</taxon>
        <taxon>Bacillota</taxon>
        <taxon>Bacilli</taxon>
        <taxon>Bacillales</taxon>
        <taxon>Bacillaceae</taxon>
        <taxon>Ectobacillus</taxon>
    </lineage>
</organism>
<name>A0AA41X4H7_9BACI</name>
<dbReference type="RefSeq" id="WP_254758485.1">
    <property type="nucleotide sequence ID" value="NZ_JANCLT010000003.1"/>
</dbReference>
<keyword evidence="2 3" id="KW-0479">Metal-binding</keyword>
<dbReference type="GO" id="GO:0046872">
    <property type="term" value="F:metal ion binding"/>
    <property type="evidence" value="ECO:0007669"/>
    <property type="project" value="UniProtKB-KW"/>
</dbReference>
<reference evidence="4" key="1">
    <citation type="submission" date="2022-07" db="EMBL/GenBank/DDBJ databases">
        <authorList>
            <person name="Li W.-J."/>
            <person name="Deng Q.-Q."/>
        </authorList>
    </citation>
    <scope>NUCLEOTIDE SEQUENCE</scope>
    <source>
        <strain evidence="4">SYSU M60031</strain>
    </source>
</reference>
<dbReference type="AlphaFoldDB" id="A0AA41X4H7"/>
<dbReference type="Pfam" id="PF05163">
    <property type="entry name" value="DinB"/>
    <property type="match status" value="1"/>
</dbReference>
<keyword evidence="5" id="KW-1185">Reference proteome</keyword>
<feature type="binding site" evidence="3">
    <location>
        <position position="127"/>
    </location>
    <ligand>
        <name>a divalent metal cation</name>
        <dbReference type="ChEBI" id="CHEBI:60240"/>
    </ligand>
</feature>
<feature type="binding site" evidence="3">
    <location>
        <position position="48"/>
    </location>
    <ligand>
        <name>a divalent metal cation</name>
        <dbReference type="ChEBI" id="CHEBI:60240"/>
    </ligand>
</feature>
<accession>A0AA41X4H7</accession>
<dbReference type="InterPro" id="IPR034660">
    <property type="entry name" value="DinB/YfiT-like"/>
</dbReference>
<feature type="binding site" evidence="3">
    <location>
        <position position="131"/>
    </location>
    <ligand>
        <name>a divalent metal cation</name>
        <dbReference type="ChEBI" id="CHEBI:60240"/>
    </ligand>
</feature>
<evidence type="ECO:0000313" key="5">
    <source>
        <dbReference type="Proteomes" id="UP001156102"/>
    </source>
</evidence>
<dbReference type="SUPFAM" id="SSF109854">
    <property type="entry name" value="DinB/YfiT-like putative metalloenzymes"/>
    <property type="match status" value="1"/>
</dbReference>
<evidence type="ECO:0000256" key="2">
    <source>
        <dbReference type="ARBA" id="ARBA00022723"/>
    </source>
</evidence>